<dbReference type="GO" id="GO:0003677">
    <property type="term" value="F:DNA binding"/>
    <property type="evidence" value="ECO:0007669"/>
    <property type="project" value="InterPro"/>
</dbReference>
<accession>A0A4S4B400</accession>
<dbReference type="SUPFAM" id="SSF47413">
    <property type="entry name" value="lambda repressor-like DNA-binding domains"/>
    <property type="match status" value="1"/>
</dbReference>
<dbReference type="AlphaFoldDB" id="A0A4S4B400"/>
<dbReference type="Proteomes" id="UP000308430">
    <property type="component" value="Unassembled WGS sequence"/>
</dbReference>
<evidence type="ECO:0000313" key="2">
    <source>
        <dbReference type="EMBL" id="THF65634.1"/>
    </source>
</evidence>
<dbReference type="PROSITE" id="PS50943">
    <property type="entry name" value="HTH_CROC1"/>
    <property type="match status" value="1"/>
</dbReference>
<gene>
    <name evidence="2" type="ORF">E6C76_08675</name>
</gene>
<evidence type="ECO:0000313" key="3">
    <source>
        <dbReference type="Proteomes" id="UP000308430"/>
    </source>
</evidence>
<dbReference type="InterPro" id="IPR010982">
    <property type="entry name" value="Lambda_DNA-bd_dom_sf"/>
</dbReference>
<sequence length="78" mass="9060">MLRFRLKELIADREFKEGRVITLLEIAESAGVHRITLSKLANKKGYNVTSDVLDRLCAYFNCRIEQLVEYIPDEQMPS</sequence>
<dbReference type="Pfam" id="PF13443">
    <property type="entry name" value="HTH_26"/>
    <property type="match status" value="1"/>
</dbReference>
<evidence type="ECO:0000259" key="1">
    <source>
        <dbReference type="PROSITE" id="PS50943"/>
    </source>
</evidence>
<dbReference type="CDD" id="cd00093">
    <property type="entry name" value="HTH_XRE"/>
    <property type="match status" value="1"/>
</dbReference>
<dbReference type="InterPro" id="IPR001387">
    <property type="entry name" value="Cro/C1-type_HTH"/>
</dbReference>
<name>A0A4S4B400_9RHOO</name>
<protein>
    <submittedName>
        <fullName evidence="2">Helix-turn-helix transcriptional regulator</fullName>
    </submittedName>
</protein>
<dbReference type="EMBL" id="SSOC01000003">
    <property type="protein sequence ID" value="THF65634.1"/>
    <property type="molecule type" value="Genomic_DNA"/>
</dbReference>
<reference evidence="2 3" key="1">
    <citation type="submission" date="2019-04" db="EMBL/GenBank/DDBJ databases">
        <title>Azoarcus nasutitermitis sp. nov. isolated from termite nest.</title>
        <authorList>
            <person name="Lin S.-Y."/>
            <person name="Hameed A."/>
            <person name="Hsu Y.-H."/>
            <person name="Young C.-C."/>
        </authorList>
    </citation>
    <scope>NUCLEOTIDE SEQUENCE [LARGE SCALE GENOMIC DNA]</scope>
    <source>
        <strain evidence="2 3">CC-YHH838</strain>
    </source>
</reference>
<dbReference type="OrthoDB" id="9805309at2"/>
<proteinExistence type="predicted"/>
<comment type="caution">
    <text evidence="2">The sequence shown here is derived from an EMBL/GenBank/DDBJ whole genome shotgun (WGS) entry which is preliminary data.</text>
</comment>
<feature type="domain" description="HTH cro/C1-type" evidence="1">
    <location>
        <begin position="21"/>
        <end position="67"/>
    </location>
</feature>
<dbReference type="Gene3D" id="1.10.260.40">
    <property type="entry name" value="lambda repressor-like DNA-binding domains"/>
    <property type="match status" value="1"/>
</dbReference>
<keyword evidence="3" id="KW-1185">Reference proteome</keyword>
<organism evidence="2 3">
    <name type="scientific">Pseudothauera nasutitermitis</name>
    <dbReference type="NCBI Taxonomy" id="2565930"/>
    <lineage>
        <taxon>Bacteria</taxon>
        <taxon>Pseudomonadati</taxon>
        <taxon>Pseudomonadota</taxon>
        <taxon>Betaproteobacteria</taxon>
        <taxon>Rhodocyclales</taxon>
        <taxon>Zoogloeaceae</taxon>
        <taxon>Pseudothauera</taxon>
    </lineage>
</organism>